<evidence type="ECO:0000313" key="3">
    <source>
        <dbReference type="Proteomes" id="UP000515512"/>
    </source>
</evidence>
<dbReference type="EMBL" id="CP059399">
    <property type="protein sequence ID" value="QLY33494.1"/>
    <property type="molecule type" value="Genomic_DNA"/>
</dbReference>
<dbReference type="KEGG" id="nhu:H0264_15800"/>
<dbReference type="InterPro" id="IPR018647">
    <property type="entry name" value="SLFN_3-like_DNA/RNA_helicase"/>
</dbReference>
<dbReference type="InterPro" id="IPR027417">
    <property type="entry name" value="P-loop_NTPase"/>
</dbReference>
<organism evidence="2 3">
    <name type="scientific">Nocardia huaxiensis</name>
    <dbReference type="NCBI Taxonomy" id="2755382"/>
    <lineage>
        <taxon>Bacteria</taxon>
        <taxon>Bacillati</taxon>
        <taxon>Actinomycetota</taxon>
        <taxon>Actinomycetes</taxon>
        <taxon>Mycobacteriales</taxon>
        <taxon>Nocardiaceae</taxon>
        <taxon>Nocardia</taxon>
    </lineage>
</organism>
<sequence>MVLVRGSAEFLLAEANTGRLTQLLADQALFKWGKNAGTSEQRAWTNSLPVMLNDIVDTGLGNVEVLIEYGLPHSPKRVDAVLCGVHPRTGAPSYVLVELKQWSRVESVAEDLVRIQGYPRPSLHPVEQVRRYCEYLVDSTPALADRPEVVHGIAYLHNARSRIVAALDQYEPTPFGLMFTMDDRALMANHLRGLLNIGGSRTHALQAADDFLHFEHAPTKPLLDLAAKEIQEREQFILLDEQWIAYKLVMQALERSRAEHTRTVVIVSGGPGSGKSVIALSLLGELARQGRRVHHATGSSAFTRTMRKIAGRRNPRVQTLFKYFNNYMSSAPRELDVLICDEAHRIRETSANRFTSAQQRASSRRQIDELLEVASVPVFLLDENQTVRPGEMGSLAEITAAAEAADCKVDVIPLDGQFRCGGSDLFDIWVEHLLGLNPLQPISWSELTEGSDDRFRVTSAVSPQALESWLLCQQERQGGTARIAAGYCWPWSDPEAIEDSKRLVDDIKIGDWKRPWNAKPEKRVPDAPESYYWASDDRGFGQVGCIYTAQGFEYDWAGVIFGEDFVRRGDKWVARRGRSHDPAVRKASESEFAALICNTYKVLLTRGMRGTCVYSTDPETQAFLEKMTG</sequence>
<feature type="domain" description="AAA+ ATPase" evidence="1">
    <location>
        <begin position="261"/>
        <end position="415"/>
    </location>
</feature>
<reference evidence="2 3" key="1">
    <citation type="submission" date="2020-07" db="EMBL/GenBank/DDBJ databases">
        <authorList>
            <person name="Zhuang K."/>
            <person name="Ran Y."/>
        </authorList>
    </citation>
    <scope>NUCLEOTIDE SEQUENCE [LARGE SCALE GENOMIC DNA]</scope>
    <source>
        <strain evidence="2 3">WCH-YHL-001</strain>
    </source>
</reference>
<dbReference type="RefSeq" id="WP_181584658.1">
    <property type="nucleotide sequence ID" value="NZ_CP059399.1"/>
</dbReference>
<gene>
    <name evidence="2" type="ORF">H0264_15800</name>
</gene>
<keyword evidence="3" id="KW-1185">Reference proteome</keyword>
<evidence type="ECO:0000259" key="1">
    <source>
        <dbReference type="SMART" id="SM00382"/>
    </source>
</evidence>
<evidence type="ECO:0000313" key="2">
    <source>
        <dbReference type="EMBL" id="QLY33494.1"/>
    </source>
</evidence>
<protein>
    <submittedName>
        <fullName evidence="2">DUF2075 domain-containing protein</fullName>
    </submittedName>
</protein>
<dbReference type="SMART" id="SM00382">
    <property type="entry name" value="AAA"/>
    <property type="match status" value="1"/>
</dbReference>
<dbReference type="InterPro" id="IPR003593">
    <property type="entry name" value="AAA+_ATPase"/>
</dbReference>
<dbReference type="Proteomes" id="UP000515512">
    <property type="component" value="Chromosome"/>
</dbReference>
<dbReference type="CDD" id="cd00009">
    <property type="entry name" value="AAA"/>
    <property type="match status" value="1"/>
</dbReference>
<dbReference type="AlphaFoldDB" id="A0A7D6VEE6"/>
<dbReference type="SUPFAM" id="SSF52540">
    <property type="entry name" value="P-loop containing nucleoside triphosphate hydrolases"/>
    <property type="match status" value="1"/>
</dbReference>
<dbReference type="Pfam" id="PF09848">
    <property type="entry name" value="SLFN-g3_helicase"/>
    <property type="match status" value="1"/>
</dbReference>
<accession>A0A7D6VEE6</accession>
<proteinExistence type="predicted"/>
<dbReference type="Gene3D" id="3.40.50.300">
    <property type="entry name" value="P-loop containing nucleotide triphosphate hydrolases"/>
    <property type="match status" value="1"/>
</dbReference>
<name>A0A7D6VEE6_9NOCA</name>